<dbReference type="KEGG" id="gms:SOIL9_83920"/>
<dbReference type="GO" id="GO:0015920">
    <property type="term" value="P:lipopolysaccharide transport"/>
    <property type="evidence" value="ECO:0007669"/>
    <property type="project" value="TreeGrafter"/>
</dbReference>
<dbReference type="InterPro" id="IPR000412">
    <property type="entry name" value="ABC_2_transport"/>
</dbReference>
<feature type="transmembrane region" description="Helical" evidence="9">
    <location>
        <begin position="272"/>
        <end position="293"/>
    </location>
</feature>
<evidence type="ECO:0000256" key="4">
    <source>
        <dbReference type="ARBA" id="ARBA00022475"/>
    </source>
</evidence>
<accession>A0A6P2DIF0</accession>
<feature type="transmembrane region" description="Helical" evidence="9">
    <location>
        <begin position="149"/>
        <end position="177"/>
    </location>
</feature>
<dbReference type="Pfam" id="PF01061">
    <property type="entry name" value="ABC2_membrane"/>
    <property type="match status" value="1"/>
</dbReference>
<feature type="transmembrane region" description="Helical" evidence="9">
    <location>
        <begin position="183"/>
        <end position="211"/>
    </location>
</feature>
<evidence type="ECO:0000256" key="6">
    <source>
        <dbReference type="ARBA" id="ARBA00022692"/>
    </source>
</evidence>
<dbReference type="AlphaFoldDB" id="A0A6P2DIF0"/>
<dbReference type="GO" id="GO:0140359">
    <property type="term" value="F:ABC-type transporter activity"/>
    <property type="evidence" value="ECO:0007669"/>
    <property type="project" value="InterPro"/>
</dbReference>
<feature type="domain" description="ABC transmembrane type-2" evidence="11">
    <location>
        <begin position="76"/>
        <end position="296"/>
    </location>
</feature>
<dbReference type="PANTHER" id="PTHR30413:SF8">
    <property type="entry name" value="TRANSPORT PERMEASE PROTEIN"/>
    <property type="match status" value="1"/>
</dbReference>
<evidence type="ECO:0000256" key="1">
    <source>
        <dbReference type="ARBA" id="ARBA00004429"/>
    </source>
</evidence>
<dbReference type="Proteomes" id="UP000464178">
    <property type="component" value="Chromosome"/>
</dbReference>
<sequence>MVVTDAQPEADTARGEVPEPAVGASAPPPEAEPPLTVLEPQRGWALPDVRELWRYRELLFFLALRDVKVRYKQTVLGLGWAVAQPLATMAVFVLFLGKMAGTSNGIEHYPLFVFAGMVAWTFFGSTVTTAAGSVVANERLVTKIYFPRLVIPFSTVGVSVFDLVIASGLLAVIALSFGVVPGWSILAMPLVVLMLAVASAGVGVLLAALIVSQRDFKYVLTFGVQLWMFATPSIYLPTEALGPTAQTYLPLNPAYGLVLAFRQSALGGAIDWYALGVSSAVGAILAVAGVLYFRRVERSFADTI</sequence>
<dbReference type="PROSITE" id="PS51012">
    <property type="entry name" value="ABC_TM2"/>
    <property type="match status" value="1"/>
</dbReference>
<name>A0A6P2DIF0_9BACT</name>
<evidence type="ECO:0000256" key="2">
    <source>
        <dbReference type="ARBA" id="ARBA00007783"/>
    </source>
</evidence>
<dbReference type="PRINTS" id="PR00164">
    <property type="entry name" value="ABC2TRNSPORT"/>
</dbReference>
<comment type="similarity">
    <text evidence="2 9">Belongs to the ABC-2 integral membrane protein family.</text>
</comment>
<comment type="subcellular location">
    <subcellularLocation>
        <location evidence="1">Cell inner membrane</location>
        <topology evidence="1">Multi-pass membrane protein</topology>
    </subcellularLocation>
    <subcellularLocation>
        <location evidence="9">Cell membrane</location>
        <topology evidence="9">Multi-pass membrane protein</topology>
    </subcellularLocation>
</comment>
<evidence type="ECO:0000313" key="12">
    <source>
        <dbReference type="EMBL" id="VTR99813.1"/>
    </source>
</evidence>
<keyword evidence="5" id="KW-0997">Cell inner membrane</keyword>
<evidence type="ECO:0000256" key="9">
    <source>
        <dbReference type="RuleBase" id="RU361157"/>
    </source>
</evidence>
<dbReference type="GO" id="GO:0043190">
    <property type="term" value="C:ATP-binding cassette (ABC) transporter complex"/>
    <property type="evidence" value="ECO:0007669"/>
    <property type="project" value="InterPro"/>
</dbReference>
<evidence type="ECO:0000256" key="7">
    <source>
        <dbReference type="ARBA" id="ARBA00022989"/>
    </source>
</evidence>
<gene>
    <name evidence="12" type="ORF">SOIL9_83920</name>
</gene>
<evidence type="ECO:0000259" key="11">
    <source>
        <dbReference type="PROSITE" id="PS51012"/>
    </source>
</evidence>
<protein>
    <recommendedName>
        <fullName evidence="9">Transport permease protein</fullName>
    </recommendedName>
</protein>
<evidence type="ECO:0000256" key="3">
    <source>
        <dbReference type="ARBA" id="ARBA00022448"/>
    </source>
</evidence>
<keyword evidence="8 9" id="KW-0472">Membrane</keyword>
<keyword evidence="13" id="KW-1185">Reference proteome</keyword>
<keyword evidence="3 9" id="KW-0813">Transport</keyword>
<feature type="transmembrane region" description="Helical" evidence="9">
    <location>
        <begin position="75"/>
        <end position="97"/>
    </location>
</feature>
<reference evidence="12 13" key="1">
    <citation type="submission" date="2019-05" db="EMBL/GenBank/DDBJ databases">
        <authorList>
            <consortium name="Science for Life Laboratories"/>
        </authorList>
    </citation>
    <scope>NUCLEOTIDE SEQUENCE [LARGE SCALE GENOMIC DNA]</scope>
    <source>
        <strain evidence="12">Soil9</strain>
    </source>
</reference>
<dbReference type="EMBL" id="LR593886">
    <property type="protein sequence ID" value="VTR99813.1"/>
    <property type="molecule type" value="Genomic_DNA"/>
</dbReference>
<organism evidence="12 13">
    <name type="scientific">Gemmata massiliana</name>
    <dbReference type="NCBI Taxonomy" id="1210884"/>
    <lineage>
        <taxon>Bacteria</taxon>
        <taxon>Pseudomonadati</taxon>
        <taxon>Planctomycetota</taxon>
        <taxon>Planctomycetia</taxon>
        <taxon>Gemmatales</taxon>
        <taxon>Gemmataceae</taxon>
        <taxon>Gemmata</taxon>
    </lineage>
</organism>
<feature type="transmembrane region" description="Helical" evidence="9">
    <location>
        <begin position="109"/>
        <end position="137"/>
    </location>
</feature>
<dbReference type="PANTHER" id="PTHR30413">
    <property type="entry name" value="INNER MEMBRANE TRANSPORT PERMEASE"/>
    <property type="match status" value="1"/>
</dbReference>
<dbReference type="InterPro" id="IPR047817">
    <property type="entry name" value="ABC2_TM_bact-type"/>
</dbReference>
<evidence type="ECO:0000256" key="5">
    <source>
        <dbReference type="ARBA" id="ARBA00022519"/>
    </source>
</evidence>
<keyword evidence="4 9" id="KW-1003">Cell membrane</keyword>
<evidence type="ECO:0000256" key="8">
    <source>
        <dbReference type="ARBA" id="ARBA00023136"/>
    </source>
</evidence>
<keyword evidence="7 9" id="KW-1133">Transmembrane helix</keyword>
<keyword evidence="6 9" id="KW-0812">Transmembrane</keyword>
<dbReference type="InterPro" id="IPR013525">
    <property type="entry name" value="ABC2_TM"/>
</dbReference>
<evidence type="ECO:0000256" key="10">
    <source>
        <dbReference type="SAM" id="MobiDB-lite"/>
    </source>
</evidence>
<evidence type="ECO:0000313" key="13">
    <source>
        <dbReference type="Proteomes" id="UP000464178"/>
    </source>
</evidence>
<feature type="transmembrane region" description="Helical" evidence="9">
    <location>
        <begin position="218"/>
        <end position="236"/>
    </location>
</feature>
<feature type="region of interest" description="Disordered" evidence="10">
    <location>
        <begin position="1"/>
        <end position="36"/>
    </location>
</feature>
<proteinExistence type="inferred from homology"/>